<reference evidence="2" key="1">
    <citation type="submission" date="2022-12" db="EMBL/GenBank/DDBJ databases">
        <title>Draft genome assemblies for two species of Escallonia (Escalloniales).</title>
        <authorList>
            <person name="Chanderbali A."/>
            <person name="Dervinis C."/>
            <person name="Anghel I."/>
            <person name="Soltis D."/>
            <person name="Soltis P."/>
            <person name="Zapata F."/>
        </authorList>
    </citation>
    <scope>NUCLEOTIDE SEQUENCE</scope>
    <source>
        <strain evidence="2">UCBG64.0493</strain>
        <tissue evidence="2">Leaf</tissue>
    </source>
</reference>
<dbReference type="PANTHER" id="PTHR46602">
    <property type="entry name" value="PROTEIN SUPPRESSOR OF GENE SILENCING 3"/>
    <property type="match status" value="1"/>
</dbReference>
<dbReference type="AlphaFoldDB" id="A0AA89B5L1"/>
<dbReference type="InterPro" id="IPR044287">
    <property type="entry name" value="SGS3"/>
</dbReference>
<evidence type="ECO:0000256" key="1">
    <source>
        <dbReference type="SAM" id="MobiDB-lite"/>
    </source>
</evidence>
<feature type="region of interest" description="Disordered" evidence="1">
    <location>
        <begin position="48"/>
        <end position="75"/>
    </location>
</feature>
<organism evidence="2 3">
    <name type="scientific">Escallonia herrerae</name>
    <dbReference type="NCBI Taxonomy" id="1293975"/>
    <lineage>
        <taxon>Eukaryota</taxon>
        <taxon>Viridiplantae</taxon>
        <taxon>Streptophyta</taxon>
        <taxon>Embryophyta</taxon>
        <taxon>Tracheophyta</taxon>
        <taxon>Spermatophyta</taxon>
        <taxon>Magnoliopsida</taxon>
        <taxon>eudicotyledons</taxon>
        <taxon>Gunneridae</taxon>
        <taxon>Pentapetalae</taxon>
        <taxon>asterids</taxon>
        <taxon>campanulids</taxon>
        <taxon>Escalloniales</taxon>
        <taxon>Escalloniaceae</taxon>
        <taxon>Escallonia</taxon>
    </lineage>
</organism>
<gene>
    <name evidence="2" type="ORF">RJ639_038074</name>
</gene>
<dbReference type="PANTHER" id="PTHR46602:SF1">
    <property type="entry name" value="PROTEIN SUPPRESSOR OF GENE SILENCING 3"/>
    <property type="match status" value="1"/>
</dbReference>
<evidence type="ECO:0000313" key="2">
    <source>
        <dbReference type="EMBL" id="KAK3028695.1"/>
    </source>
</evidence>
<sequence length="251" mass="27774">MGILPVLLPSTYQAREKAFVKSTDLGFKNKYSVPLPIIPPPLEQGRKWTARPAATNSSSPHPVAVGGVDEYEDNSDEVYDSNDELLSNDDDSDASKKSLGTRKKRFYYTINHCNPPPVIPPPLEQGRKWTARPAATNSSSPYPVAVGLVDEYEDNSEVYDSDDELLSNDDDSDASKRSLGMGKMRFKAFFEKLETLNVEQVNEPEMFHCPACQGGPGAIAWYHGLMPLVTHAKNKGIKKGESAVRTRRTAR</sequence>
<dbReference type="Proteomes" id="UP001188597">
    <property type="component" value="Unassembled WGS sequence"/>
</dbReference>
<name>A0AA89B5L1_9ASTE</name>
<comment type="caution">
    <text evidence="2">The sequence shown here is derived from an EMBL/GenBank/DDBJ whole genome shotgun (WGS) entry which is preliminary data.</text>
</comment>
<accession>A0AA89B5L1</accession>
<evidence type="ECO:0000313" key="3">
    <source>
        <dbReference type="Proteomes" id="UP001188597"/>
    </source>
</evidence>
<proteinExistence type="predicted"/>
<dbReference type="GO" id="GO:0051607">
    <property type="term" value="P:defense response to virus"/>
    <property type="evidence" value="ECO:0007669"/>
    <property type="project" value="InterPro"/>
</dbReference>
<dbReference type="EMBL" id="JAVXUP010000408">
    <property type="protein sequence ID" value="KAK3028695.1"/>
    <property type="molecule type" value="Genomic_DNA"/>
</dbReference>
<dbReference type="GO" id="GO:0031047">
    <property type="term" value="P:regulatory ncRNA-mediated gene silencing"/>
    <property type="evidence" value="ECO:0007669"/>
    <property type="project" value="InterPro"/>
</dbReference>
<protein>
    <submittedName>
        <fullName evidence="2">Uncharacterized protein</fullName>
    </submittedName>
</protein>
<keyword evidence="3" id="KW-1185">Reference proteome</keyword>